<dbReference type="InterPro" id="IPR013525">
    <property type="entry name" value="ABC2_TM"/>
</dbReference>
<name>A0A8D0C714_SALMN</name>
<dbReference type="PANTHER" id="PTHR19229:SF274">
    <property type="entry name" value="ABC-TYPE ORGANIC ANION TRANSPORTER ABCA8"/>
    <property type="match status" value="1"/>
</dbReference>
<dbReference type="GO" id="GO:0005319">
    <property type="term" value="F:lipid transporter activity"/>
    <property type="evidence" value="ECO:0007669"/>
    <property type="project" value="TreeGrafter"/>
</dbReference>
<dbReference type="Pfam" id="PF12698">
    <property type="entry name" value="ABC2_membrane_3"/>
    <property type="match status" value="1"/>
</dbReference>
<sequence>MKSISGIRMRTPSVDTREYVESGAFLLTLSMCFSPFLYYLSQNITREKRKLKEVMKTMGLHDAAFWLSWGLPYAGIILMMSFVMAFFLQAVYCSRCTFSVLFPLFFLYGISSVSYFSLHFIILKQFLQC</sequence>
<proteinExistence type="predicted"/>
<dbReference type="GO" id="GO:0016020">
    <property type="term" value="C:membrane"/>
    <property type="evidence" value="ECO:0007669"/>
    <property type="project" value="UniProtKB-SubCell"/>
</dbReference>
<feature type="transmembrane region" description="Helical" evidence="5">
    <location>
        <begin position="63"/>
        <end position="88"/>
    </location>
</feature>
<dbReference type="AlphaFoldDB" id="A0A8D0C714"/>
<keyword evidence="2 5" id="KW-0812">Transmembrane</keyword>
<evidence type="ECO:0000256" key="2">
    <source>
        <dbReference type="ARBA" id="ARBA00022692"/>
    </source>
</evidence>
<accession>A0A8D0C714</accession>
<dbReference type="Proteomes" id="UP000694421">
    <property type="component" value="Unplaced"/>
</dbReference>
<dbReference type="PANTHER" id="PTHR19229">
    <property type="entry name" value="ATP-BINDING CASSETTE TRANSPORTER SUBFAMILY A ABCA"/>
    <property type="match status" value="1"/>
</dbReference>
<evidence type="ECO:0000256" key="5">
    <source>
        <dbReference type="SAM" id="Phobius"/>
    </source>
</evidence>
<keyword evidence="3 5" id="KW-1133">Transmembrane helix</keyword>
<keyword evidence="4 5" id="KW-0472">Membrane</keyword>
<feature type="domain" description="ABC-2 type transporter transmembrane" evidence="6">
    <location>
        <begin position="20"/>
        <end position="115"/>
    </location>
</feature>
<keyword evidence="8" id="KW-1185">Reference proteome</keyword>
<dbReference type="Ensembl" id="ENSSMRT00000017548.1">
    <property type="protein sequence ID" value="ENSSMRP00000015055.1"/>
    <property type="gene ID" value="ENSSMRG00000011723.1"/>
</dbReference>
<evidence type="ECO:0000259" key="6">
    <source>
        <dbReference type="Pfam" id="PF12698"/>
    </source>
</evidence>
<feature type="transmembrane region" description="Helical" evidence="5">
    <location>
        <begin position="23"/>
        <end position="42"/>
    </location>
</feature>
<protein>
    <recommendedName>
        <fullName evidence="6">ABC-2 type transporter transmembrane domain-containing protein</fullName>
    </recommendedName>
</protein>
<evidence type="ECO:0000313" key="7">
    <source>
        <dbReference type="Ensembl" id="ENSSMRP00000015055.1"/>
    </source>
</evidence>
<reference evidence="7" key="2">
    <citation type="submission" date="2025-09" db="UniProtKB">
        <authorList>
            <consortium name="Ensembl"/>
        </authorList>
    </citation>
    <scope>IDENTIFICATION</scope>
</reference>
<comment type="subcellular location">
    <subcellularLocation>
        <location evidence="1">Membrane</location>
        <topology evidence="1">Multi-pass membrane protein</topology>
    </subcellularLocation>
</comment>
<evidence type="ECO:0000256" key="4">
    <source>
        <dbReference type="ARBA" id="ARBA00023136"/>
    </source>
</evidence>
<dbReference type="GeneTree" id="ENSGT00940000162673"/>
<evidence type="ECO:0000256" key="3">
    <source>
        <dbReference type="ARBA" id="ARBA00022989"/>
    </source>
</evidence>
<reference evidence="7" key="1">
    <citation type="submission" date="2025-08" db="UniProtKB">
        <authorList>
            <consortium name="Ensembl"/>
        </authorList>
    </citation>
    <scope>IDENTIFICATION</scope>
</reference>
<dbReference type="GO" id="GO:0140359">
    <property type="term" value="F:ABC-type transporter activity"/>
    <property type="evidence" value="ECO:0007669"/>
    <property type="project" value="InterPro"/>
</dbReference>
<dbReference type="InterPro" id="IPR026082">
    <property type="entry name" value="ABCA"/>
</dbReference>
<organism evidence="7 8">
    <name type="scientific">Salvator merianae</name>
    <name type="common">Argentine black and white tegu</name>
    <name type="synonym">Tupinambis merianae</name>
    <dbReference type="NCBI Taxonomy" id="96440"/>
    <lineage>
        <taxon>Eukaryota</taxon>
        <taxon>Metazoa</taxon>
        <taxon>Chordata</taxon>
        <taxon>Craniata</taxon>
        <taxon>Vertebrata</taxon>
        <taxon>Euteleostomi</taxon>
        <taxon>Lepidosauria</taxon>
        <taxon>Squamata</taxon>
        <taxon>Bifurcata</taxon>
        <taxon>Unidentata</taxon>
        <taxon>Episquamata</taxon>
        <taxon>Laterata</taxon>
        <taxon>Teiioidea</taxon>
        <taxon>Teiidae</taxon>
        <taxon>Salvator</taxon>
    </lineage>
</organism>
<evidence type="ECO:0000256" key="1">
    <source>
        <dbReference type="ARBA" id="ARBA00004141"/>
    </source>
</evidence>
<feature type="transmembrane region" description="Helical" evidence="5">
    <location>
        <begin position="100"/>
        <end position="123"/>
    </location>
</feature>
<evidence type="ECO:0000313" key="8">
    <source>
        <dbReference type="Proteomes" id="UP000694421"/>
    </source>
</evidence>